<dbReference type="PANTHER" id="PTHR42736:SF1">
    <property type="entry name" value="PROTEIN-GLUTAMINE GAMMA-GLUTAMYLTRANSFERASE"/>
    <property type="match status" value="1"/>
</dbReference>
<dbReference type="EMBL" id="VIUW01000001">
    <property type="protein sequence ID" value="TWD16550.1"/>
    <property type="molecule type" value="Genomic_DNA"/>
</dbReference>
<feature type="transmembrane region" description="Helical" evidence="2">
    <location>
        <begin position="37"/>
        <end position="55"/>
    </location>
</feature>
<dbReference type="SUPFAM" id="SSF54001">
    <property type="entry name" value="Cysteine proteinases"/>
    <property type="match status" value="1"/>
</dbReference>
<dbReference type="InterPro" id="IPR002931">
    <property type="entry name" value="Transglutaminase-like"/>
</dbReference>
<reference evidence="5 6" key="1">
    <citation type="submission" date="2019-06" db="EMBL/GenBank/DDBJ databases">
        <title>Sequencing the genomes of 1000 actinobacteria strains.</title>
        <authorList>
            <person name="Klenk H.-P."/>
        </authorList>
    </citation>
    <scope>NUCLEOTIDE SEQUENCE [LARGE SCALE GENOMIC DNA]</scope>
    <source>
        <strain evidence="5 6">DSM 18935</strain>
    </source>
</reference>
<dbReference type="PANTHER" id="PTHR42736">
    <property type="entry name" value="PROTEIN-GLUTAMINE GAMMA-GLUTAMYLTRANSFERASE"/>
    <property type="match status" value="1"/>
</dbReference>
<keyword evidence="2" id="KW-1133">Transmembrane helix</keyword>
<gene>
    <name evidence="5" type="ORF">FB557_0073</name>
</gene>
<organism evidence="5 6">
    <name type="scientific">Marihabitans asiaticum</name>
    <dbReference type="NCBI Taxonomy" id="415218"/>
    <lineage>
        <taxon>Bacteria</taxon>
        <taxon>Bacillati</taxon>
        <taxon>Actinomycetota</taxon>
        <taxon>Actinomycetes</taxon>
        <taxon>Micrococcales</taxon>
        <taxon>Intrasporangiaceae</taxon>
        <taxon>Marihabitans</taxon>
    </lineage>
</organism>
<feature type="domain" description="Transglutaminase-like" evidence="3">
    <location>
        <begin position="511"/>
        <end position="576"/>
    </location>
</feature>
<feature type="transmembrane region" description="Helical" evidence="2">
    <location>
        <begin position="177"/>
        <end position="196"/>
    </location>
</feature>
<dbReference type="Pfam" id="PF11992">
    <property type="entry name" value="TgpA_N"/>
    <property type="match status" value="1"/>
</dbReference>
<dbReference type="InterPro" id="IPR038765">
    <property type="entry name" value="Papain-like_cys_pep_sf"/>
</dbReference>
<sequence>MSSPIPTVREQWIPQERAGARDRAARFAGRYALDRDGLVDLAMSAVVTAIALVGLRTGFIGWQWVLAAAGGAVLGLLVTHVVVSHRWPAVVTVAGLVLVYLLLGGPLAVRQDLIGGVIPSGQTFADLIGAAVSGWKRWLTMMPPVDARGPLVALPLIVGLVASAVLYSVARTTRRPWILSAVVLAVIAASIVLGTLAPAGTLVQGALLVLVLLTWLVLRDRRTRTPLQNGAGHRARLVTALALATVAALAATLLGPLLPGRDGAQARTVARSQLEPPFDIAQYPSPLSGYRQYTEPNLADLYDRPLLEVEGLSAGQTLRIATLDRYDGSAWGAGNRAEEGSGDPGAAFQQVGTRIAAEGPGEEREVTVTVPDGGFSDVWLPTAGTLRGVEFAGPRARELSEQMWLNVDTETALVPAGLQPGDRYTMTALVDPAPPTELPEGVPVESGSLVEGYDASYLDGKVDLWSGDAAGGWPQLRQIAGYMSREGAYTDGGTENSYEKVYLGGHSTGRLARFVGSSQLAGNDEQFAATLALAANRLGMPARVVMGAVVPEGGVVKGQHVHAWVEVETPDGWVAMMPETFVPDRNKKPKQQQIQTEEERVGAQVPPPAGVNPPSVLQGPEQAQNDTDLRKKKTRNPLDPSTWPLWLQVLVLGLLLPALLLLLLYASIRGLKRRRRRKRASTGPTASRAAHIWADLVTEARTLGVEVPHAGTSLEQARSLPSDQAPALAARGNAFVFGPGDPAAEAVEEYRVQAEEVRRSMRADASTWQRLRSDIDPRPLFASERIGRRRRPRPTSLPEVAR</sequence>
<evidence type="ECO:0000313" key="5">
    <source>
        <dbReference type="EMBL" id="TWD16550.1"/>
    </source>
</evidence>
<evidence type="ECO:0000259" key="4">
    <source>
        <dbReference type="Pfam" id="PF11992"/>
    </source>
</evidence>
<accession>A0A560WG84</accession>
<dbReference type="InterPro" id="IPR052901">
    <property type="entry name" value="Bact_TGase-like"/>
</dbReference>
<feature type="transmembrane region" description="Helical" evidence="2">
    <location>
        <begin position="202"/>
        <end position="218"/>
    </location>
</feature>
<evidence type="ECO:0000259" key="3">
    <source>
        <dbReference type="Pfam" id="PF01841"/>
    </source>
</evidence>
<feature type="domain" description="Protein-glutamine gamma-glutamyltransferase TgpA N-terminal" evidence="4">
    <location>
        <begin position="47"/>
        <end position="432"/>
    </location>
</feature>
<protein>
    <submittedName>
        <fullName evidence="5">Transglutaminase superfamily protein</fullName>
    </submittedName>
</protein>
<feature type="region of interest" description="Disordered" evidence="1">
    <location>
        <begin position="779"/>
        <end position="802"/>
    </location>
</feature>
<dbReference type="OrthoDB" id="3651060at2"/>
<dbReference type="InterPro" id="IPR021878">
    <property type="entry name" value="TgpA_N"/>
</dbReference>
<feature type="transmembrane region" description="Helical" evidence="2">
    <location>
        <begin position="61"/>
        <end position="83"/>
    </location>
</feature>
<proteinExistence type="predicted"/>
<dbReference type="RefSeq" id="WP_144854615.1">
    <property type="nucleotide sequence ID" value="NZ_BAAAYT010000001.1"/>
</dbReference>
<dbReference type="Proteomes" id="UP000315628">
    <property type="component" value="Unassembled WGS sequence"/>
</dbReference>
<evidence type="ECO:0000313" key="6">
    <source>
        <dbReference type="Proteomes" id="UP000315628"/>
    </source>
</evidence>
<feature type="transmembrane region" description="Helical" evidence="2">
    <location>
        <begin position="151"/>
        <end position="170"/>
    </location>
</feature>
<feature type="region of interest" description="Disordered" evidence="1">
    <location>
        <begin position="581"/>
        <end position="637"/>
    </location>
</feature>
<feature type="transmembrane region" description="Helical" evidence="2">
    <location>
        <begin position="90"/>
        <end position="109"/>
    </location>
</feature>
<dbReference type="Gene3D" id="3.10.620.30">
    <property type="match status" value="1"/>
</dbReference>
<evidence type="ECO:0000256" key="2">
    <source>
        <dbReference type="SAM" id="Phobius"/>
    </source>
</evidence>
<feature type="transmembrane region" description="Helical" evidence="2">
    <location>
        <begin position="238"/>
        <end position="258"/>
    </location>
</feature>
<feature type="transmembrane region" description="Helical" evidence="2">
    <location>
        <begin position="645"/>
        <end position="668"/>
    </location>
</feature>
<comment type="caution">
    <text evidence="5">The sequence shown here is derived from an EMBL/GenBank/DDBJ whole genome shotgun (WGS) entry which is preliminary data.</text>
</comment>
<dbReference type="AlphaFoldDB" id="A0A560WG84"/>
<keyword evidence="2" id="KW-0812">Transmembrane</keyword>
<name>A0A560WG84_9MICO</name>
<evidence type="ECO:0000256" key="1">
    <source>
        <dbReference type="SAM" id="MobiDB-lite"/>
    </source>
</evidence>
<keyword evidence="2" id="KW-0472">Membrane</keyword>
<dbReference type="Pfam" id="PF01841">
    <property type="entry name" value="Transglut_core"/>
    <property type="match status" value="1"/>
</dbReference>
<keyword evidence="6" id="KW-1185">Reference proteome</keyword>